<keyword evidence="5" id="KW-1185">Reference proteome</keyword>
<name>Q13WG5_PARXL</name>
<gene>
    <name evidence="4" type="ORF">Bxe_A1379</name>
</gene>
<dbReference type="Gene3D" id="3.40.190.10">
    <property type="entry name" value="Periplasmic binding protein-like II"/>
    <property type="match status" value="2"/>
</dbReference>
<evidence type="ECO:0000256" key="2">
    <source>
        <dbReference type="SAM" id="SignalP"/>
    </source>
</evidence>
<dbReference type="SMART" id="SM00062">
    <property type="entry name" value="PBPb"/>
    <property type="match status" value="1"/>
</dbReference>
<dbReference type="Proteomes" id="UP000001817">
    <property type="component" value="Chromosome 1"/>
</dbReference>
<feature type="chain" id="PRO_5004182462" evidence="2">
    <location>
        <begin position="38"/>
        <end position="307"/>
    </location>
</feature>
<dbReference type="InterPro" id="IPR001638">
    <property type="entry name" value="Solute-binding_3/MltF_N"/>
</dbReference>
<proteinExistence type="predicted"/>
<evidence type="ECO:0000256" key="1">
    <source>
        <dbReference type="ARBA" id="ARBA00022729"/>
    </source>
</evidence>
<organism evidence="4 5">
    <name type="scientific">Paraburkholderia xenovorans (strain LB400)</name>
    <dbReference type="NCBI Taxonomy" id="266265"/>
    <lineage>
        <taxon>Bacteria</taxon>
        <taxon>Pseudomonadati</taxon>
        <taxon>Pseudomonadota</taxon>
        <taxon>Betaproteobacteria</taxon>
        <taxon>Burkholderiales</taxon>
        <taxon>Burkholderiaceae</taxon>
        <taxon>Paraburkholderia</taxon>
    </lineage>
</organism>
<dbReference type="KEGG" id="bxe:Bxe_A1379"/>
<dbReference type="PATRIC" id="fig|266265.5.peg.3191"/>
<evidence type="ECO:0000313" key="5">
    <source>
        <dbReference type="Proteomes" id="UP000001817"/>
    </source>
</evidence>
<sequence length="307" mass="33089">MTKPILSTRFTRIAARLTVAAVLCLSVAPCVVSPAFAEDAPNTDTIAADPALSALVPAFYRQKQPVTVAVNPEIAPVKFIDEDGDVAGFAPDLIAAAAKVLGLKIKFVQASFDSLIPGLAANRFDVLLSLGDFPSRHGKVTFIDYLNVGQTIVASPKRQLTLKSLDDLCGMQIALPRGTAPLQRANEVSSKCVANGKKAISIATYPDTNMTLMSLTNEASQAVWVDSPAANYNIKKFPDKYQAVYYYNLSSYGIGFGVDDNGKQLAHAFQQALIKLQKQGFYQSAMQKWGLPAKDGRPTFPVNDPQM</sequence>
<dbReference type="KEGG" id="bxb:DR64_3542"/>
<accession>Q13WG5</accession>
<dbReference type="eggNOG" id="COG0834">
    <property type="taxonomic scope" value="Bacteria"/>
</dbReference>
<dbReference type="STRING" id="266265.Bxe_A1379"/>
<feature type="signal peptide" evidence="2">
    <location>
        <begin position="1"/>
        <end position="37"/>
    </location>
</feature>
<dbReference type="CDD" id="cd01004">
    <property type="entry name" value="PBP2_MidA_like"/>
    <property type="match status" value="1"/>
</dbReference>
<dbReference type="OrthoDB" id="8611212at2"/>
<dbReference type="RefSeq" id="WP_011489144.1">
    <property type="nucleotide sequence ID" value="NC_007951.1"/>
</dbReference>
<evidence type="ECO:0000313" key="4">
    <source>
        <dbReference type="EMBL" id="ABE31574.1"/>
    </source>
</evidence>
<feature type="domain" description="Solute-binding protein family 3/N-terminal" evidence="3">
    <location>
        <begin position="65"/>
        <end position="293"/>
    </location>
</feature>
<dbReference type="PANTHER" id="PTHR35936">
    <property type="entry name" value="MEMBRANE-BOUND LYTIC MUREIN TRANSGLYCOSYLASE F"/>
    <property type="match status" value="1"/>
</dbReference>
<reference evidence="4 5" key="1">
    <citation type="journal article" date="2006" name="Proc. Natl. Acad. Sci. U.S.A.">
        <title>Burkholderia xenovorans LB400 harbors a multi-replicon, 9.73-Mbp genome shaped for versatility.</title>
        <authorList>
            <person name="Chain P.S."/>
            <person name="Denef V.J."/>
            <person name="Konstantinidis K.T."/>
            <person name="Vergez L.M."/>
            <person name="Agullo L."/>
            <person name="Reyes V.L."/>
            <person name="Hauser L."/>
            <person name="Cordova M."/>
            <person name="Gomez L."/>
            <person name="Gonzalez M."/>
            <person name="Land M."/>
            <person name="Lao V."/>
            <person name="Larimer F."/>
            <person name="LiPuma J.J."/>
            <person name="Mahenthiralingam E."/>
            <person name="Malfatti S.A."/>
            <person name="Marx C.J."/>
            <person name="Parnell J.J."/>
            <person name="Ramette A."/>
            <person name="Richardson P."/>
            <person name="Seeger M."/>
            <person name="Smith D."/>
            <person name="Spilker T."/>
            <person name="Sul W.J."/>
            <person name="Tsoi T.V."/>
            <person name="Ulrich L.E."/>
            <person name="Zhulin I.B."/>
            <person name="Tiedje J.M."/>
        </authorList>
    </citation>
    <scope>NUCLEOTIDE SEQUENCE [LARGE SCALE GENOMIC DNA]</scope>
    <source>
        <strain evidence="4 5">LB400</strain>
    </source>
</reference>
<dbReference type="SUPFAM" id="SSF53850">
    <property type="entry name" value="Periplasmic binding protein-like II"/>
    <property type="match status" value="1"/>
</dbReference>
<keyword evidence="1 2" id="KW-0732">Signal</keyword>
<dbReference type="Pfam" id="PF00497">
    <property type="entry name" value="SBP_bac_3"/>
    <property type="match status" value="1"/>
</dbReference>
<dbReference type="EMBL" id="CP000270">
    <property type="protein sequence ID" value="ABE31574.1"/>
    <property type="molecule type" value="Genomic_DNA"/>
</dbReference>
<protein>
    <submittedName>
        <fullName evidence="4">Amino acid ABC transporter substrate-binding protein, PAAT family</fullName>
    </submittedName>
</protein>
<evidence type="ECO:0000259" key="3">
    <source>
        <dbReference type="SMART" id="SM00062"/>
    </source>
</evidence>
<dbReference type="PANTHER" id="PTHR35936:SF17">
    <property type="entry name" value="ARGININE-BINDING EXTRACELLULAR PROTEIN ARTP"/>
    <property type="match status" value="1"/>
</dbReference>
<dbReference type="AlphaFoldDB" id="Q13WG5"/>